<reference evidence="2" key="1">
    <citation type="submission" date="2021-01" db="EMBL/GenBank/DDBJ databases">
        <title>Microvirga sp.</title>
        <authorList>
            <person name="Kim M.K."/>
        </authorList>
    </citation>
    <scope>NUCLEOTIDE SEQUENCE</scope>
    <source>
        <strain evidence="2">5420S-16</strain>
    </source>
</reference>
<feature type="compositionally biased region" description="Basic and acidic residues" evidence="1">
    <location>
        <begin position="43"/>
        <end position="64"/>
    </location>
</feature>
<comment type="caution">
    <text evidence="2">The sequence shown here is derived from an EMBL/GenBank/DDBJ whole genome shotgun (WGS) entry which is preliminary data.</text>
</comment>
<name>A0A937D2R2_9HYPH</name>
<dbReference type="EMBL" id="JAEQMY010000064">
    <property type="protein sequence ID" value="MBL0407132.1"/>
    <property type="molecule type" value="Genomic_DNA"/>
</dbReference>
<accession>A0A937D2R2</accession>
<gene>
    <name evidence="2" type="ORF">JKG68_24675</name>
</gene>
<dbReference type="Proteomes" id="UP000605848">
    <property type="component" value="Unassembled WGS sequence"/>
</dbReference>
<feature type="region of interest" description="Disordered" evidence="1">
    <location>
        <begin position="42"/>
        <end position="64"/>
    </location>
</feature>
<organism evidence="2 3">
    <name type="scientific">Microvirga aerilata</name>
    <dbReference type="NCBI Taxonomy" id="670292"/>
    <lineage>
        <taxon>Bacteria</taxon>
        <taxon>Pseudomonadati</taxon>
        <taxon>Pseudomonadota</taxon>
        <taxon>Alphaproteobacteria</taxon>
        <taxon>Hyphomicrobiales</taxon>
        <taxon>Methylobacteriaceae</taxon>
        <taxon>Microvirga</taxon>
    </lineage>
</organism>
<evidence type="ECO:0000256" key="1">
    <source>
        <dbReference type="SAM" id="MobiDB-lite"/>
    </source>
</evidence>
<protein>
    <submittedName>
        <fullName evidence="2">Uncharacterized protein</fullName>
    </submittedName>
</protein>
<keyword evidence="3" id="KW-1185">Reference proteome</keyword>
<sequence length="91" mass="10302">MGEWFEAMEDGVICPHCFPVLVENGENSGFSLISCDCGGASETKARPFSNEERKQAREAATRDADRCLERKRQNDWEADRARILRAHRDAS</sequence>
<dbReference type="AlphaFoldDB" id="A0A937D2R2"/>
<dbReference type="RefSeq" id="WP_202064017.1">
    <property type="nucleotide sequence ID" value="NZ_JAEQMY010000064.1"/>
</dbReference>
<evidence type="ECO:0000313" key="2">
    <source>
        <dbReference type="EMBL" id="MBL0407132.1"/>
    </source>
</evidence>
<proteinExistence type="predicted"/>
<evidence type="ECO:0000313" key="3">
    <source>
        <dbReference type="Proteomes" id="UP000605848"/>
    </source>
</evidence>